<proteinExistence type="predicted"/>
<protein>
    <submittedName>
        <fullName evidence="1">Uncharacterized protein</fullName>
    </submittedName>
</protein>
<dbReference type="EMBL" id="GBXM01075169">
    <property type="protein sequence ID" value="JAH33408.1"/>
    <property type="molecule type" value="Transcribed_RNA"/>
</dbReference>
<sequence>MRYSAPCDVYGSHSSISHCMQRICEKTPNMTTFIYRA</sequence>
<name>A0A0E9RYS2_ANGAN</name>
<evidence type="ECO:0000313" key="1">
    <source>
        <dbReference type="EMBL" id="JAH33408.1"/>
    </source>
</evidence>
<reference evidence="1" key="2">
    <citation type="journal article" date="2015" name="Fish Shellfish Immunol.">
        <title>Early steps in the European eel (Anguilla anguilla)-Vibrio vulnificus interaction in the gills: Role of the RtxA13 toxin.</title>
        <authorList>
            <person name="Callol A."/>
            <person name="Pajuelo D."/>
            <person name="Ebbesson L."/>
            <person name="Teles M."/>
            <person name="MacKenzie S."/>
            <person name="Amaro C."/>
        </authorList>
    </citation>
    <scope>NUCLEOTIDE SEQUENCE</scope>
</reference>
<accession>A0A0E9RYS2</accession>
<reference evidence="1" key="1">
    <citation type="submission" date="2014-11" db="EMBL/GenBank/DDBJ databases">
        <authorList>
            <person name="Amaro Gonzalez C."/>
        </authorList>
    </citation>
    <scope>NUCLEOTIDE SEQUENCE</scope>
</reference>
<dbReference type="AlphaFoldDB" id="A0A0E9RYS2"/>
<organism evidence="1">
    <name type="scientific">Anguilla anguilla</name>
    <name type="common">European freshwater eel</name>
    <name type="synonym">Muraena anguilla</name>
    <dbReference type="NCBI Taxonomy" id="7936"/>
    <lineage>
        <taxon>Eukaryota</taxon>
        <taxon>Metazoa</taxon>
        <taxon>Chordata</taxon>
        <taxon>Craniata</taxon>
        <taxon>Vertebrata</taxon>
        <taxon>Euteleostomi</taxon>
        <taxon>Actinopterygii</taxon>
        <taxon>Neopterygii</taxon>
        <taxon>Teleostei</taxon>
        <taxon>Anguilliformes</taxon>
        <taxon>Anguillidae</taxon>
        <taxon>Anguilla</taxon>
    </lineage>
</organism>